<evidence type="ECO:0008006" key="4">
    <source>
        <dbReference type="Google" id="ProtNLM"/>
    </source>
</evidence>
<keyword evidence="1" id="KW-0472">Membrane</keyword>
<protein>
    <recommendedName>
        <fullName evidence="4">Amidotransferase</fullName>
    </recommendedName>
</protein>
<dbReference type="Proteomes" id="UP001550628">
    <property type="component" value="Unassembled WGS sequence"/>
</dbReference>
<reference evidence="2 3" key="1">
    <citation type="submission" date="2024-06" db="EMBL/GenBank/DDBJ databases">
        <title>The Natural Products Discovery Center: Release of the First 8490 Sequenced Strains for Exploring Actinobacteria Biosynthetic Diversity.</title>
        <authorList>
            <person name="Kalkreuter E."/>
            <person name="Kautsar S.A."/>
            <person name="Yang D."/>
            <person name="Bader C.D."/>
            <person name="Teijaro C.N."/>
            <person name="Fluegel L."/>
            <person name="Davis C.M."/>
            <person name="Simpson J.R."/>
            <person name="Lauterbach L."/>
            <person name="Steele A.D."/>
            <person name="Gui C."/>
            <person name="Meng S."/>
            <person name="Li G."/>
            <person name="Viehrig K."/>
            <person name="Ye F."/>
            <person name="Su P."/>
            <person name="Kiefer A.F."/>
            <person name="Nichols A."/>
            <person name="Cepeda A.J."/>
            <person name="Yan W."/>
            <person name="Fan B."/>
            <person name="Jiang Y."/>
            <person name="Adhikari A."/>
            <person name="Zheng C.-J."/>
            <person name="Schuster L."/>
            <person name="Cowan T.M."/>
            <person name="Smanski M.J."/>
            <person name="Chevrette M.G."/>
            <person name="De Carvalho L.P.S."/>
            <person name="Shen B."/>
        </authorList>
    </citation>
    <scope>NUCLEOTIDE SEQUENCE [LARGE SCALE GENOMIC DNA]</scope>
    <source>
        <strain evidence="2 3">NPDC019708</strain>
    </source>
</reference>
<evidence type="ECO:0000313" key="2">
    <source>
        <dbReference type="EMBL" id="MEU1954666.1"/>
    </source>
</evidence>
<accession>A0ABV2WUY8</accession>
<keyword evidence="1" id="KW-1133">Transmembrane helix</keyword>
<keyword evidence="3" id="KW-1185">Reference proteome</keyword>
<proteinExistence type="predicted"/>
<sequence length="51" mass="5249">MSTDVAVVLLFTLAGFLIGGAYTTWKTTRPLAVALGVCAVLAALGAVLWLL</sequence>
<comment type="caution">
    <text evidence="2">The sequence shown here is derived from an EMBL/GenBank/DDBJ whole genome shotgun (WGS) entry which is preliminary data.</text>
</comment>
<dbReference type="GeneID" id="96248535"/>
<dbReference type="EMBL" id="JBEYBF010000016">
    <property type="protein sequence ID" value="MEU1954666.1"/>
    <property type="molecule type" value="Genomic_DNA"/>
</dbReference>
<evidence type="ECO:0000313" key="3">
    <source>
        <dbReference type="Proteomes" id="UP001550628"/>
    </source>
</evidence>
<name>A0ABV2WUY8_9NOCA</name>
<gene>
    <name evidence="2" type="ORF">ABZ510_22700</name>
</gene>
<organism evidence="2 3">
    <name type="scientific">Nocardia rhamnosiphila</name>
    <dbReference type="NCBI Taxonomy" id="426716"/>
    <lineage>
        <taxon>Bacteria</taxon>
        <taxon>Bacillati</taxon>
        <taxon>Actinomycetota</taxon>
        <taxon>Actinomycetes</taxon>
        <taxon>Mycobacteriales</taxon>
        <taxon>Nocardiaceae</taxon>
        <taxon>Nocardia</taxon>
    </lineage>
</organism>
<keyword evidence="1" id="KW-0812">Transmembrane</keyword>
<evidence type="ECO:0000256" key="1">
    <source>
        <dbReference type="SAM" id="Phobius"/>
    </source>
</evidence>
<feature type="transmembrane region" description="Helical" evidence="1">
    <location>
        <begin position="31"/>
        <end position="50"/>
    </location>
</feature>
<dbReference type="RefSeq" id="WP_168165649.1">
    <property type="nucleotide sequence ID" value="NZ_JBEXYG010000008.1"/>
</dbReference>